<dbReference type="Proteomes" id="UP001348817">
    <property type="component" value="Chromosome"/>
</dbReference>
<dbReference type="InterPro" id="IPR001240">
    <property type="entry name" value="PRAI_dom"/>
</dbReference>
<dbReference type="Pfam" id="PF00697">
    <property type="entry name" value="PRAI"/>
    <property type="match status" value="1"/>
</dbReference>
<dbReference type="InterPro" id="IPR011060">
    <property type="entry name" value="RibuloseP-bd_barrel"/>
</dbReference>
<dbReference type="EC" id="5.3.1.24" evidence="3 9"/>
<evidence type="ECO:0000313" key="11">
    <source>
        <dbReference type="EMBL" id="BDD09832.1"/>
    </source>
</evidence>
<proteinExistence type="inferred from homology"/>
<evidence type="ECO:0000256" key="4">
    <source>
        <dbReference type="ARBA" id="ARBA00022272"/>
    </source>
</evidence>
<dbReference type="Gene3D" id="3.20.20.70">
    <property type="entry name" value="Aldolase class I"/>
    <property type="match status" value="1"/>
</dbReference>
<comment type="similarity">
    <text evidence="9">Belongs to the TrpF family.</text>
</comment>
<evidence type="ECO:0000256" key="6">
    <source>
        <dbReference type="ARBA" id="ARBA00022822"/>
    </source>
</evidence>
<dbReference type="PANTHER" id="PTHR42894">
    <property type="entry name" value="N-(5'-PHOSPHORIBOSYL)ANTHRANILATE ISOMERASE"/>
    <property type="match status" value="1"/>
</dbReference>
<dbReference type="EMBL" id="AP025314">
    <property type="protein sequence ID" value="BDD09832.1"/>
    <property type="molecule type" value="Genomic_DNA"/>
</dbReference>
<dbReference type="HAMAP" id="MF_00135">
    <property type="entry name" value="PRAI"/>
    <property type="match status" value="1"/>
</dbReference>
<gene>
    <name evidence="9 11" type="primary">trpF</name>
    <name evidence="11" type="ORF">FUAX_22640</name>
</gene>
<dbReference type="CDD" id="cd00405">
    <property type="entry name" value="PRAI"/>
    <property type="match status" value="1"/>
</dbReference>
<evidence type="ECO:0000256" key="8">
    <source>
        <dbReference type="ARBA" id="ARBA00023235"/>
    </source>
</evidence>
<evidence type="ECO:0000256" key="2">
    <source>
        <dbReference type="ARBA" id="ARBA00004664"/>
    </source>
</evidence>
<dbReference type="InterPro" id="IPR044643">
    <property type="entry name" value="TrpF_fam"/>
</dbReference>
<keyword evidence="6 9" id="KW-0822">Tryptophan biosynthesis</keyword>
<keyword evidence="7 9" id="KW-0057">Aromatic amino acid biosynthesis</keyword>
<name>A0AAU9CWQ2_9BACT</name>
<keyword evidence="12" id="KW-1185">Reference proteome</keyword>
<dbReference type="AlphaFoldDB" id="A0AAU9CWQ2"/>
<protein>
    <recommendedName>
        <fullName evidence="4 9">N-(5'-phosphoribosyl)anthranilate isomerase</fullName>
        <shortName evidence="9">PRAI</shortName>
        <ecNumber evidence="3 9">5.3.1.24</ecNumber>
    </recommendedName>
</protein>
<evidence type="ECO:0000256" key="9">
    <source>
        <dbReference type="HAMAP-Rule" id="MF_00135"/>
    </source>
</evidence>
<feature type="domain" description="N-(5'phosphoribosyl) anthranilate isomerase (PRAI)" evidence="10">
    <location>
        <begin position="3"/>
        <end position="195"/>
    </location>
</feature>
<evidence type="ECO:0000259" key="10">
    <source>
        <dbReference type="Pfam" id="PF00697"/>
    </source>
</evidence>
<sequence>MRDADNVKSIGESGIDFMGFIFFPKSARYVGEDFDPSIPASLPDSVKRVGVFVNENASKMKNLGEKYGLNYLQLHGNEKPELCAEMQNAGFGVMKAFGVDESFDFETLKDYADFVDYFLLDTKCAGHGGSGKRFDWSLLEKVPSGKPVFLAGGIDHEAAKEIENLPANVAVLDLNSRFEIEPALKDENKLRRFIQRL</sequence>
<dbReference type="KEGG" id="fax:FUAX_22640"/>
<evidence type="ECO:0000256" key="7">
    <source>
        <dbReference type="ARBA" id="ARBA00023141"/>
    </source>
</evidence>
<comment type="catalytic activity">
    <reaction evidence="1 9">
        <text>N-(5-phospho-beta-D-ribosyl)anthranilate = 1-(2-carboxyphenylamino)-1-deoxy-D-ribulose 5-phosphate</text>
        <dbReference type="Rhea" id="RHEA:21540"/>
        <dbReference type="ChEBI" id="CHEBI:18277"/>
        <dbReference type="ChEBI" id="CHEBI:58613"/>
        <dbReference type="EC" id="5.3.1.24"/>
    </reaction>
</comment>
<accession>A0AAU9CWQ2</accession>
<keyword evidence="8 9" id="KW-0413">Isomerase</keyword>
<evidence type="ECO:0000256" key="1">
    <source>
        <dbReference type="ARBA" id="ARBA00001164"/>
    </source>
</evidence>
<evidence type="ECO:0000313" key="12">
    <source>
        <dbReference type="Proteomes" id="UP001348817"/>
    </source>
</evidence>
<dbReference type="InterPro" id="IPR013785">
    <property type="entry name" value="Aldolase_TIM"/>
</dbReference>
<evidence type="ECO:0000256" key="3">
    <source>
        <dbReference type="ARBA" id="ARBA00012572"/>
    </source>
</evidence>
<organism evidence="11 12">
    <name type="scientific">Fulvitalea axinellae</name>
    <dbReference type="NCBI Taxonomy" id="1182444"/>
    <lineage>
        <taxon>Bacteria</taxon>
        <taxon>Pseudomonadati</taxon>
        <taxon>Bacteroidota</taxon>
        <taxon>Cytophagia</taxon>
        <taxon>Cytophagales</taxon>
        <taxon>Persicobacteraceae</taxon>
        <taxon>Fulvitalea</taxon>
    </lineage>
</organism>
<evidence type="ECO:0000256" key="5">
    <source>
        <dbReference type="ARBA" id="ARBA00022605"/>
    </source>
</evidence>
<dbReference type="GO" id="GO:0004640">
    <property type="term" value="F:phosphoribosylanthranilate isomerase activity"/>
    <property type="evidence" value="ECO:0007669"/>
    <property type="project" value="UniProtKB-UniRule"/>
</dbReference>
<dbReference type="SUPFAM" id="SSF51366">
    <property type="entry name" value="Ribulose-phoshate binding barrel"/>
    <property type="match status" value="1"/>
</dbReference>
<dbReference type="GO" id="GO:0000162">
    <property type="term" value="P:L-tryptophan biosynthetic process"/>
    <property type="evidence" value="ECO:0007669"/>
    <property type="project" value="UniProtKB-UniRule"/>
</dbReference>
<reference evidence="11 12" key="1">
    <citation type="submission" date="2021-12" db="EMBL/GenBank/DDBJ databases">
        <title>Genome sequencing of bacteria with rrn-lacking chromosome and rrn-plasmid.</title>
        <authorList>
            <person name="Anda M."/>
            <person name="Iwasaki W."/>
        </authorList>
    </citation>
    <scope>NUCLEOTIDE SEQUENCE [LARGE SCALE GENOMIC DNA]</scope>
    <source>
        <strain evidence="11 12">DSM 100852</strain>
    </source>
</reference>
<keyword evidence="5 9" id="KW-0028">Amino-acid biosynthesis</keyword>
<comment type="pathway">
    <text evidence="2 9">Amino-acid biosynthesis; L-tryptophan biosynthesis; L-tryptophan from chorismate: step 3/5.</text>
</comment>
<dbReference type="PANTHER" id="PTHR42894:SF1">
    <property type="entry name" value="N-(5'-PHOSPHORIBOSYL)ANTHRANILATE ISOMERASE"/>
    <property type="match status" value="1"/>
</dbReference>